<name>A0ABS9TFH3_9PSEU</name>
<comment type="caution">
    <text evidence="3">The sequence shown here is derived from an EMBL/GenBank/DDBJ whole genome shotgun (WGS) entry which is preliminary data.</text>
</comment>
<gene>
    <name evidence="3" type="ORF">MMF94_15265</name>
</gene>
<evidence type="ECO:0000256" key="1">
    <source>
        <dbReference type="SAM" id="Coils"/>
    </source>
</evidence>
<organism evidence="3 4">
    <name type="scientific">Pseudonocardia alaniniphila</name>
    <dbReference type="NCBI Taxonomy" id="75291"/>
    <lineage>
        <taxon>Bacteria</taxon>
        <taxon>Bacillati</taxon>
        <taxon>Actinomycetota</taxon>
        <taxon>Actinomycetes</taxon>
        <taxon>Pseudonocardiales</taxon>
        <taxon>Pseudonocardiaceae</taxon>
        <taxon>Pseudonocardia</taxon>
    </lineage>
</organism>
<dbReference type="Gene3D" id="3.40.50.10140">
    <property type="entry name" value="Toll/interleukin-1 receptor homology (TIR) domain"/>
    <property type="match status" value="1"/>
</dbReference>
<evidence type="ECO:0000313" key="3">
    <source>
        <dbReference type="EMBL" id="MCH6167046.1"/>
    </source>
</evidence>
<dbReference type="EMBL" id="JAKXMK010000012">
    <property type="protein sequence ID" value="MCH6167046.1"/>
    <property type="molecule type" value="Genomic_DNA"/>
</dbReference>
<proteinExistence type="predicted"/>
<accession>A0ABS9TFH3</accession>
<keyword evidence="3" id="KW-0675">Receptor</keyword>
<feature type="coiled-coil region" evidence="1">
    <location>
        <begin position="277"/>
        <end position="304"/>
    </location>
</feature>
<evidence type="ECO:0000313" key="4">
    <source>
        <dbReference type="Proteomes" id="UP001299970"/>
    </source>
</evidence>
<evidence type="ECO:0000259" key="2">
    <source>
        <dbReference type="Pfam" id="PF13676"/>
    </source>
</evidence>
<dbReference type="InterPro" id="IPR000157">
    <property type="entry name" value="TIR_dom"/>
</dbReference>
<dbReference type="Proteomes" id="UP001299970">
    <property type="component" value="Unassembled WGS sequence"/>
</dbReference>
<dbReference type="SUPFAM" id="SSF52200">
    <property type="entry name" value="Toll/Interleukin receptor TIR domain"/>
    <property type="match status" value="1"/>
</dbReference>
<protein>
    <submittedName>
        <fullName evidence="3">Toll/interleukin-1 receptor domain-containing protein</fullName>
    </submittedName>
</protein>
<keyword evidence="4" id="KW-1185">Reference proteome</keyword>
<dbReference type="InterPro" id="IPR035897">
    <property type="entry name" value="Toll_tir_struct_dom_sf"/>
</dbReference>
<reference evidence="3 4" key="1">
    <citation type="submission" date="2022-03" db="EMBL/GenBank/DDBJ databases">
        <title>Pseudonocardia alaer sp. nov., a novel actinomycete isolated from reed forest soil.</title>
        <authorList>
            <person name="Wang L."/>
        </authorList>
    </citation>
    <scope>NUCLEOTIDE SEQUENCE [LARGE SCALE GENOMIC DNA]</scope>
    <source>
        <strain evidence="3 4">Y-16303</strain>
    </source>
</reference>
<sequence length="327" mass="36096">MTGDRIEIFMDRDDIGWGQQWSQVINLGINKTIFMMPVVTPSYFQSSACRDELLEFSALCARRGLSDLILPVIFTGLERISVDSDDQVVRIIADAQFEDFTEIWPYARGGEQWMLGVRRVVTELVKAERRVDERLAELANEPIVEVPSDGDDFDVPDDEMGVAEYMAEIGPASEEAVHALEAAVAQFSEFSMALTGTPLGAGKFTASDPRLFQAQIATAAAAIKEPAQNLEAAGSNALDKVSAANALVMGVRQSVAGMHNREFEEAFISSLGNLQSVDDVVAQMEEMIRQMSDLERLSSVLRRELRPARRGMQFLRDAGRLVSAWAQ</sequence>
<keyword evidence="1" id="KW-0175">Coiled coil</keyword>
<dbReference type="Pfam" id="PF13676">
    <property type="entry name" value="TIR_2"/>
    <property type="match status" value="1"/>
</dbReference>
<feature type="domain" description="TIR" evidence="2">
    <location>
        <begin position="6"/>
        <end position="78"/>
    </location>
</feature>